<protein>
    <submittedName>
        <fullName evidence="1">Uncharacterized protein</fullName>
    </submittedName>
</protein>
<proteinExistence type="predicted"/>
<evidence type="ECO:0000313" key="1">
    <source>
        <dbReference type="EMBL" id="OAB41697.1"/>
    </source>
</evidence>
<keyword evidence="2" id="KW-1185">Reference proteome</keyword>
<dbReference type="STRING" id="494026.PGLA_15600"/>
<dbReference type="EMBL" id="LVJH01000027">
    <property type="protein sequence ID" value="OAB41697.1"/>
    <property type="molecule type" value="Genomic_DNA"/>
</dbReference>
<gene>
    <name evidence="1" type="ORF">PGLA_15600</name>
</gene>
<reference evidence="1 2" key="1">
    <citation type="submission" date="2016-03" db="EMBL/GenBank/DDBJ databases">
        <title>Draft genome sequence of Paenibacillus glacialis DSM 22343.</title>
        <authorList>
            <person name="Shin S.-K."/>
            <person name="Yi H."/>
        </authorList>
    </citation>
    <scope>NUCLEOTIDE SEQUENCE [LARGE SCALE GENOMIC DNA]</scope>
    <source>
        <strain evidence="1 2">DSM 22343</strain>
    </source>
</reference>
<dbReference type="Proteomes" id="UP000076967">
    <property type="component" value="Unassembled WGS sequence"/>
</dbReference>
<evidence type="ECO:0000313" key="2">
    <source>
        <dbReference type="Proteomes" id="UP000076967"/>
    </source>
</evidence>
<dbReference type="AlphaFoldDB" id="A0A162LY83"/>
<organism evidence="1 2">
    <name type="scientific">Paenibacillus glacialis</name>
    <dbReference type="NCBI Taxonomy" id="494026"/>
    <lineage>
        <taxon>Bacteria</taxon>
        <taxon>Bacillati</taxon>
        <taxon>Bacillota</taxon>
        <taxon>Bacilli</taxon>
        <taxon>Bacillales</taxon>
        <taxon>Paenibacillaceae</taxon>
        <taxon>Paenibacillus</taxon>
    </lineage>
</organism>
<sequence length="67" mass="7473">MKGIYNKLSDHQASNYDLYLTSINKSCTQNIAKSEGIKLPAITFGALQNAQDSIGDPNREWTITVER</sequence>
<comment type="caution">
    <text evidence="1">The sequence shown here is derived from an EMBL/GenBank/DDBJ whole genome shotgun (WGS) entry which is preliminary data.</text>
</comment>
<accession>A0A162LY83</accession>
<name>A0A162LY83_9BACL</name>